<accession>A0A8H3I767</accession>
<dbReference type="Proteomes" id="UP000664534">
    <property type="component" value="Unassembled WGS sequence"/>
</dbReference>
<dbReference type="InterPro" id="IPR009071">
    <property type="entry name" value="HMG_box_dom"/>
</dbReference>
<feature type="compositionally biased region" description="Basic residues" evidence="4">
    <location>
        <begin position="183"/>
        <end position="193"/>
    </location>
</feature>
<dbReference type="OrthoDB" id="2307332at2759"/>
<evidence type="ECO:0000313" key="6">
    <source>
        <dbReference type="EMBL" id="CAF9909955.1"/>
    </source>
</evidence>
<evidence type="ECO:0000313" key="7">
    <source>
        <dbReference type="Proteomes" id="UP000664534"/>
    </source>
</evidence>
<dbReference type="GO" id="GO:0000978">
    <property type="term" value="F:RNA polymerase II cis-regulatory region sequence-specific DNA binding"/>
    <property type="evidence" value="ECO:0007669"/>
    <property type="project" value="TreeGrafter"/>
</dbReference>
<dbReference type="PANTHER" id="PTHR45789">
    <property type="entry name" value="FI18025P1"/>
    <property type="match status" value="1"/>
</dbReference>
<evidence type="ECO:0000256" key="3">
    <source>
        <dbReference type="PROSITE-ProRule" id="PRU00267"/>
    </source>
</evidence>
<keyword evidence="2 3" id="KW-0539">Nucleus</keyword>
<dbReference type="Gene3D" id="1.10.30.10">
    <property type="entry name" value="High mobility group box domain"/>
    <property type="match status" value="1"/>
</dbReference>
<feature type="compositionally biased region" description="Acidic residues" evidence="4">
    <location>
        <begin position="325"/>
        <end position="335"/>
    </location>
</feature>
<dbReference type="SUPFAM" id="SSF47095">
    <property type="entry name" value="HMG-box"/>
    <property type="match status" value="1"/>
</dbReference>
<dbReference type="SMART" id="SM00398">
    <property type="entry name" value="HMG"/>
    <property type="match status" value="1"/>
</dbReference>
<feature type="domain" description="HMG box" evidence="5">
    <location>
        <begin position="238"/>
        <end position="306"/>
    </location>
</feature>
<organism evidence="6 7">
    <name type="scientific">Imshaugia aleurites</name>
    <dbReference type="NCBI Taxonomy" id="172621"/>
    <lineage>
        <taxon>Eukaryota</taxon>
        <taxon>Fungi</taxon>
        <taxon>Dikarya</taxon>
        <taxon>Ascomycota</taxon>
        <taxon>Pezizomycotina</taxon>
        <taxon>Lecanoromycetes</taxon>
        <taxon>OSLEUM clade</taxon>
        <taxon>Lecanoromycetidae</taxon>
        <taxon>Lecanorales</taxon>
        <taxon>Lecanorineae</taxon>
        <taxon>Parmeliaceae</taxon>
        <taxon>Imshaugia</taxon>
    </lineage>
</organism>
<feature type="compositionally biased region" description="Polar residues" evidence="4">
    <location>
        <begin position="154"/>
        <end position="171"/>
    </location>
</feature>
<evidence type="ECO:0000256" key="1">
    <source>
        <dbReference type="ARBA" id="ARBA00023125"/>
    </source>
</evidence>
<name>A0A8H3I767_9LECA</name>
<dbReference type="GO" id="GO:0005634">
    <property type="term" value="C:nucleus"/>
    <property type="evidence" value="ECO:0007669"/>
    <property type="project" value="UniProtKB-UniRule"/>
</dbReference>
<evidence type="ECO:0000256" key="4">
    <source>
        <dbReference type="SAM" id="MobiDB-lite"/>
    </source>
</evidence>
<feature type="region of interest" description="Disordered" evidence="4">
    <location>
        <begin position="136"/>
        <end position="198"/>
    </location>
</feature>
<dbReference type="GO" id="GO:0000981">
    <property type="term" value="F:DNA-binding transcription factor activity, RNA polymerase II-specific"/>
    <property type="evidence" value="ECO:0007669"/>
    <property type="project" value="TreeGrafter"/>
</dbReference>
<comment type="caution">
    <text evidence="6">The sequence shown here is derived from an EMBL/GenBank/DDBJ whole genome shotgun (WGS) entry which is preliminary data.</text>
</comment>
<gene>
    <name evidence="6" type="ORF">IMSHALPRED_008515</name>
</gene>
<feature type="region of interest" description="Disordered" evidence="4">
    <location>
        <begin position="527"/>
        <end position="549"/>
    </location>
</feature>
<proteinExistence type="predicted"/>
<dbReference type="CDD" id="cd01389">
    <property type="entry name" value="HMG-box_ROX1-like"/>
    <property type="match status" value="1"/>
</dbReference>
<feature type="DNA-binding region" description="HMG box" evidence="3">
    <location>
        <begin position="238"/>
        <end position="306"/>
    </location>
</feature>
<keyword evidence="1 3" id="KW-0238">DNA-binding</keyword>
<dbReference type="Pfam" id="PF00505">
    <property type="entry name" value="HMG_box"/>
    <property type="match status" value="1"/>
</dbReference>
<dbReference type="AlphaFoldDB" id="A0A8H3I767"/>
<dbReference type="InterPro" id="IPR051356">
    <property type="entry name" value="SOX/SOX-like_TF"/>
</dbReference>
<dbReference type="InterPro" id="IPR036910">
    <property type="entry name" value="HMG_box_dom_sf"/>
</dbReference>
<reference evidence="6" key="1">
    <citation type="submission" date="2021-03" db="EMBL/GenBank/DDBJ databases">
        <authorList>
            <person name="Tagirdzhanova G."/>
        </authorList>
    </citation>
    <scope>NUCLEOTIDE SEQUENCE</scope>
</reference>
<evidence type="ECO:0000256" key="2">
    <source>
        <dbReference type="ARBA" id="ARBA00023242"/>
    </source>
</evidence>
<sequence length="549" mass="62052">MSVAAMVKQPPPTPPSVDSRQLQDDFGHLVQHHARTEHQANTYALDNSPYVPSGATSFDNTPEPEIGQWYQDQYGNKSFRLYQEQNNLGVNMGFDGYGQQAFHPQQQGLYNPYAFQQQHVSSDAVIRPQQKTDRLTQQYPNPMLHARAPPTPEISDQSMPLTRSTWQNRSGAASRHPSDSPRPRKAARKKNTVKTKTLSGPLSELTKDMTNIQIKDTEAWVNRSVEERREEAKKDNFVKRPSNSFILYRSAYADRARAWEKSPNHQKISSLAGESWAMEPQEIRKQFDAWAKIERENHAKAFPDYKFQPQTGKAANRKRKGTTGDSEDELSDNDSDYAYVPNGAGRSLKPKKSKKPYRETSYTPSGTSLDEYDPNGFDTADLFHHPSSYQRHNPGKPLPADLNQQVLPNQYPQKTTIPYQRMAHLGHVEDVFLHPMDTPSGYHQPALPVIGIPGAYHHELQGDESGHQMLSSNSQLDPMLANYDQSHPRYPNTSGNENINQLVGGMGGVQAGEYQTSAYSPVLNDFESEHGDAESEMGSDEWFVRQRDR</sequence>
<keyword evidence="7" id="KW-1185">Reference proteome</keyword>
<dbReference type="PROSITE" id="PS50118">
    <property type="entry name" value="HMG_BOX_2"/>
    <property type="match status" value="1"/>
</dbReference>
<protein>
    <recommendedName>
        <fullName evidence="5">HMG box domain-containing protein</fullName>
    </recommendedName>
</protein>
<feature type="region of interest" description="Disordered" evidence="4">
    <location>
        <begin position="301"/>
        <end position="392"/>
    </location>
</feature>
<dbReference type="EMBL" id="CAJPDT010000006">
    <property type="protein sequence ID" value="CAF9909955.1"/>
    <property type="molecule type" value="Genomic_DNA"/>
</dbReference>
<dbReference type="PANTHER" id="PTHR45789:SF2">
    <property type="entry name" value="FI18025P1"/>
    <property type="match status" value="1"/>
</dbReference>
<evidence type="ECO:0000259" key="5">
    <source>
        <dbReference type="PROSITE" id="PS50118"/>
    </source>
</evidence>